<name>A0A1I6QQX9_9SPHI</name>
<keyword evidence="2" id="KW-1185">Reference proteome</keyword>
<protein>
    <recommendedName>
        <fullName evidence="3">Lipoprotein</fullName>
    </recommendedName>
</protein>
<dbReference type="STRING" id="683125.SAMN05660206_102487"/>
<dbReference type="PROSITE" id="PS51257">
    <property type="entry name" value="PROKAR_LIPOPROTEIN"/>
    <property type="match status" value="1"/>
</dbReference>
<dbReference type="Proteomes" id="UP000198785">
    <property type="component" value="Unassembled WGS sequence"/>
</dbReference>
<dbReference type="AlphaFoldDB" id="A0A1I6QQX9"/>
<accession>A0A1I6QQX9</accession>
<reference evidence="1 2" key="1">
    <citation type="submission" date="2016-10" db="EMBL/GenBank/DDBJ databases">
        <authorList>
            <person name="de Groot N.N."/>
        </authorList>
    </citation>
    <scope>NUCLEOTIDE SEQUENCE [LARGE SCALE GENOMIC DNA]</scope>
    <source>
        <strain evidence="1 2">DSM 22789</strain>
    </source>
</reference>
<evidence type="ECO:0000313" key="1">
    <source>
        <dbReference type="EMBL" id="SFS54853.1"/>
    </source>
</evidence>
<dbReference type="OrthoDB" id="871084at2"/>
<organism evidence="1 2">
    <name type="scientific">Sphingobacterium wenxiniae</name>
    <dbReference type="NCBI Taxonomy" id="683125"/>
    <lineage>
        <taxon>Bacteria</taxon>
        <taxon>Pseudomonadati</taxon>
        <taxon>Bacteroidota</taxon>
        <taxon>Sphingobacteriia</taxon>
        <taxon>Sphingobacteriales</taxon>
        <taxon>Sphingobacteriaceae</taxon>
        <taxon>Sphingobacterium</taxon>
    </lineage>
</organism>
<sequence length="312" mass="35378">MKKNIISSLLSVFILFSCNSSDENKLPDSNNEIINTPFTEGSVEMGIFSNDIDLGKLIGKIDFSKANVKEQYEKLVANDADTKEIIDLIATIGNQNPLAAWAMTLNIAECTYNIKNDEVLGKVRGFGWTMDNYYNKSQDKASIYLETLAQTDKITEQDKKIYSSYKPSGNRGSGAMNDVDFSQFNREIKNDKQTILGYECDVVVYTPKIKDENAPMQLQKLVIYTSPLFNNVINFAHPFYLEEDQGILRLDVYYLNNETPTLVMKPKEIKEIKLTAHDLTNRTTSPVYTQDDINWGFKALAIMMSGWGMLEN</sequence>
<evidence type="ECO:0000313" key="2">
    <source>
        <dbReference type="Proteomes" id="UP000198785"/>
    </source>
</evidence>
<dbReference type="EMBL" id="FOZZ01000002">
    <property type="protein sequence ID" value="SFS54853.1"/>
    <property type="molecule type" value="Genomic_DNA"/>
</dbReference>
<gene>
    <name evidence="1" type="ORF">SAMN05660206_102487</name>
</gene>
<evidence type="ECO:0008006" key="3">
    <source>
        <dbReference type="Google" id="ProtNLM"/>
    </source>
</evidence>
<proteinExistence type="predicted"/>
<dbReference type="RefSeq" id="WP_093364027.1">
    <property type="nucleotide sequence ID" value="NZ_FOZZ01000002.1"/>
</dbReference>